<sequence>MIPNLSFVNAVQYNYSFGIIKIVSEDGGTITAIPQETINCIFNVITVVGITTFALLAYCYVKAKRKQLKPIEKKNVRPINTSPAIQTAMQTDNIKGSMNDSENKKTK</sequence>
<accession>A0A0F8ZG67</accession>
<keyword evidence="1" id="KW-0472">Membrane</keyword>
<dbReference type="EMBL" id="LAZR01063696">
    <property type="protein sequence ID" value="KKK59001.1"/>
    <property type="molecule type" value="Genomic_DNA"/>
</dbReference>
<comment type="caution">
    <text evidence="2">The sequence shown here is derived from an EMBL/GenBank/DDBJ whole genome shotgun (WGS) entry which is preliminary data.</text>
</comment>
<evidence type="ECO:0000313" key="2">
    <source>
        <dbReference type="EMBL" id="KKK59001.1"/>
    </source>
</evidence>
<name>A0A0F8ZG67_9ZZZZ</name>
<protein>
    <submittedName>
        <fullName evidence="2">Uncharacterized protein</fullName>
    </submittedName>
</protein>
<proteinExistence type="predicted"/>
<feature type="non-terminal residue" evidence="2">
    <location>
        <position position="107"/>
    </location>
</feature>
<keyword evidence="1" id="KW-1133">Transmembrane helix</keyword>
<dbReference type="AlphaFoldDB" id="A0A0F8ZG67"/>
<keyword evidence="1" id="KW-0812">Transmembrane</keyword>
<organism evidence="2">
    <name type="scientific">marine sediment metagenome</name>
    <dbReference type="NCBI Taxonomy" id="412755"/>
    <lineage>
        <taxon>unclassified sequences</taxon>
        <taxon>metagenomes</taxon>
        <taxon>ecological metagenomes</taxon>
    </lineage>
</organism>
<feature type="transmembrane region" description="Helical" evidence="1">
    <location>
        <begin position="41"/>
        <end position="61"/>
    </location>
</feature>
<evidence type="ECO:0000256" key="1">
    <source>
        <dbReference type="SAM" id="Phobius"/>
    </source>
</evidence>
<reference evidence="2" key="1">
    <citation type="journal article" date="2015" name="Nature">
        <title>Complex archaea that bridge the gap between prokaryotes and eukaryotes.</title>
        <authorList>
            <person name="Spang A."/>
            <person name="Saw J.H."/>
            <person name="Jorgensen S.L."/>
            <person name="Zaremba-Niedzwiedzka K."/>
            <person name="Martijn J."/>
            <person name="Lind A.E."/>
            <person name="van Eijk R."/>
            <person name="Schleper C."/>
            <person name="Guy L."/>
            <person name="Ettema T.J."/>
        </authorList>
    </citation>
    <scope>NUCLEOTIDE SEQUENCE</scope>
</reference>
<gene>
    <name evidence="2" type="ORF">LCGC14_3038770</name>
</gene>